<name>D8SI02_SELML</name>
<dbReference type="Gramene" id="EFJ15784">
    <property type="protein sequence ID" value="EFJ15784"/>
    <property type="gene ID" value="SELMODRAFT_422307"/>
</dbReference>
<dbReference type="InParanoid" id="D8SI02"/>
<dbReference type="HOGENOM" id="CLU_1799788_0_0_1"/>
<dbReference type="Proteomes" id="UP000001514">
    <property type="component" value="Unassembled WGS sequence"/>
</dbReference>
<evidence type="ECO:0000313" key="2">
    <source>
        <dbReference type="Proteomes" id="UP000001514"/>
    </source>
</evidence>
<reference evidence="1 2" key="1">
    <citation type="journal article" date="2011" name="Science">
        <title>The Selaginella genome identifies genetic changes associated with the evolution of vascular plants.</title>
        <authorList>
            <person name="Banks J.A."/>
            <person name="Nishiyama T."/>
            <person name="Hasebe M."/>
            <person name="Bowman J.L."/>
            <person name="Gribskov M."/>
            <person name="dePamphilis C."/>
            <person name="Albert V.A."/>
            <person name="Aono N."/>
            <person name="Aoyama T."/>
            <person name="Ambrose B.A."/>
            <person name="Ashton N.W."/>
            <person name="Axtell M.J."/>
            <person name="Barker E."/>
            <person name="Barker M.S."/>
            <person name="Bennetzen J.L."/>
            <person name="Bonawitz N.D."/>
            <person name="Chapple C."/>
            <person name="Cheng C."/>
            <person name="Correa L.G."/>
            <person name="Dacre M."/>
            <person name="DeBarry J."/>
            <person name="Dreyer I."/>
            <person name="Elias M."/>
            <person name="Engstrom E.M."/>
            <person name="Estelle M."/>
            <person name="Feng L."/>
            <person name="Finet C."/>
            <person name="Floyd S.K."/>
            <person name="Frommer W.B."/>
            <person name="Fujita T."/>
            <person name="Gramzow L."/>
            <person name="Gutensohn M."/>
            <person name="Harholt J."/>
            <person name="Hattori M."/>
            <person name="Heyl A."/>
            <person name="Hirai T."/>
            <person name="Hiwatashi Y."/>
            <person name="Ishikawa M."/>
            <person name="Iwata M."/>
            <person name="Karol K.G."/>
            <person name="Koehler B."/>
            <person name="Kolukisaoglu U."/>
            <person name="Kubo M."/>
            <person name="Kurata T."/>
            <person name="Lalonde S."/>
            <person name="Li K."/>
            <person name="Li Y."/>
            <person name="Litt A."/>
            <person name="Lyons E."/>
            <person name="Manning G."/>
            <person name="Maruyama T."/>
            <person name="Michael T.P."/>
            <person name="Mikami K."/>
            <person name="Miyazaki S."/>
            <person name="Morinaga S."/>
            <person name="Murata T."/>
            <person name="Mueller-Roeber B."/>
            <person name="Nelson D.R."/>
            <person name="Obara M."/>
            <person name="Oguri Y."/>
            <person name="Olmstead R.G."/>
            <person name="Onodera N."/>
            <person name="Petersen B.L."/>
            <person name="Pils B."/>
            <person name="Prigge M."/>
            <person name="Rensing S.A."/>
            <person name="Riano-Pachon D.M."/>
            <person name="Roberts A.W."/>
            <person name="Sato Y."/>
            <person name="Scheller H.V."/>
            <person name="Schulz B."/>
            <person name="Schulz C."/>
            <person name="Shakirov E.V."/>
            <person name="Shibagaki N."/>
            <person name="Shinohara N."/>
            <person name="Shippen D.E."/>
            <person name="Soerensen I."/>
            <person name="Sotooka R."/>
            <person name="Sugimoto N."/>
            <person name="Sugita M."/>
            <person name="Sumikawa N."/>
            <person name="Tanurdzic M."/>
            <person name="Theissen G."/>
            <person name="Ulvskov P."/>
            <person name="Wakazuki S."/>
            <person name="Weng J.K."/>
            <person name="Willats W.W."/>
            <person name="Wipf D."/>
            <person name="Wolf P.G."/>
            <person name="Yang L."/>
            <person name="Zimmer A.D."/>
            <person name="Zhu Q."/>
            <person name="Mitros T."/>
            <person name="Hellsten U."/>
            <person name="Loque D."/>
            <person name="Otillar R."/>
            <person name="Salamov A."/>
            <person name="Schmutz J."/>
            <person name="Shapiro H."/>
            <person name="Lindquist E."/>
            <person name="Lucas S."/>
            <person name="Rokhsar D."/>
            <person name="Grigoriev I.V."/>
        </authorList>
    </citation>
    <scope>NUCLEOTIDE SEQUENCE [LARGE SCALE GENOMIC DNA]</scope>
</reference>
<dbReference type="KEGG" id="smo:SELMODRAFT_422307"/>
<protein>
    <submittedName>
        <fullName evidence="1">Uncharacterized protein</fullName>
    </submittedName>
</protein>
<keyword evidence="2" id="KW-1185">Reference proteome</keyword>
<evidence type="ECO:0000313" key="1">
    <source>
        <dbReference type="EMBL" id="EFJ15784.1"/>
    </source>
</evidence>
<proteinExistence type="predicted"/>
<accession>D8SI02</accession>
<dbReference type="EMBL" id="GL377621">
    <property type="protein sequence ID" value="EFJ15784.1"/>
    <property type="molecule type" value="Genomic_DNA"/>
</dbReference>
<organism evidence="2">
    <name type="scientific">Selaginella moellendorffii</name>
    <name type="common">Spikemoss</name>
    <dbReference type="NCBI Taxonomy" id="88036"/>
    <lineage>
        <taxon>Eukaryota</taxon>
        <taxon>Viridiplantae</taxon>
        <taxon>Streptophyta</taxon>
        <taxon>Embryophyta</taxon>
        <taxon>Tracheophyta</taxon>
        <taxon>Lycopodiopsida</taxon>
        <taxon>Selaginellales</taxon>
        <taxon>Selaginellaceae</taxon>
        <taxon>Selaginella</taxon>
    </lineage>
</organism>
<dbReference type="AlphaFoldDB" id="D8SI02"/>
<gene>
    <name evidence="1" type="ORF">SELMODRAFT_422307</name>
</gene>
<sequence>MAQSKGANVALEQVFGLKGGSITEGTQKDKKDIQSVLDNWHDDLLDDTNRKQRTLLGPFNTRDRNSSFNKDGWRLDSQSNGPFVKFPKEDPDTKYQNFAIQWQKSVYSCVVAPLGQSPRPAHDLIIEAFNKSMAELKVAVIKRKSGNTWEIVMENSLLCKLFDPIAALLAATRRLQP</sequence>